<dbReference type="OrthoDB" id="1099916at2"/>
<dbReference type="Proteomes" id="UP000198790">
    <property type="component" value="Unassembled WGS sequence"/>
</dbReference>
<dbReference type="PANTHER" id="PTHR30273">
    <property type="entry name" value="PERIPLASMIC SIGNAL SENSOR AND SIGMA FACTOR ACTIVATOR FECR-RELATED"/>
    <property type="match status" value="1"/>
</dbReference>
<gene>
    <name evidence="4" type="ORF">SAMN04489723_111115</name>
</gene>
<protein>
    <submittedName>
        <fullName evidence="4">Ferric-dicitrate binding protein FerR, regulates iron transport through sigma-19</fullName>
    </submittedName>
</protein>
<dbReference type="Gene3D" id="3.55.50.30">
    <property type="match status" value="1"/>
</dbReference>
<evidence type="ECO:0000259" key="2">
    <source>
        <dbReference type="Pfam" id="PF04773"/>
    </source>
</evidence>
<keyword evidence="1" id="KW-1133">Transmembrane helix</keyword>
<evidence type="ECO:0000313" key="4">
    <source>
        <dbReference type="EMBL" id="SFB46395.1"/>
    </source>
</evidence>
<dbReference type="InterPro" id="IPR012373">
    <property type="entry name" value="Ferrdict_sens_TM"/>
</dbReference>
<organism evidence="4 5">
    <name type="scientific">Algoriphagus aquimarinus</name>
    <dbReference type="NCBI Taxonomy" id="237018"/>
    <lineage>
        <taxon>Bacteria</taxon>
        <taxon>Pseudomonadati</taxon>
        <taxon>Bacteroidota</taxon>
        <taxon>Cytophagia</taxon>
        <taxon>Cytophagales</taxon>
        <taxon>Cyclobacteriaceae</taxon>
        <taxon>Algoriphagus</taxon>
    </lineage>
</organism>
<dbReference type="STRING" id="237018.SAMN04489723_111115"/>
<feature type="domain" description="Protein FecR C-terminal" evidence="3">
    <location>
        <begin position="267"/>
        <end position="333"/>
    </location>
</feature>
<dbReference type="Gene3D" id="2.60.120.1440">
    <property type="match status" value="1"/>
</dbReference>
<evidence type="ECO:0000259" key="3">
    <source>
        <dbReference type="Pfam" id="PF16344"/>
    </source>
</evidence>
<feature type="transmembrane region" description="Helical" evidence="1">
    <location>
        <begin position="90"/>
        <end position="109"/>
    </location>
</feature>
<evidence type="ECO:0000313" key="5">
    <source>
        <dbReference type="Proteomes" id="UP000198790"/>
    </source>
</evidence>
<accession>A0A1I1B7N1</accession>
<feature type="domain" description="FecR protein" evidence="2">
    <location>
        <begin position="132"/>
        <end position="222"/>
    </location>
</feature>
<keyword evidence="1" id="KW-0812">Transmembrane</keyword>
<keyword evidence="1" id="KW-0472">Membrane</keyword>
<reference evidence="4 5" key="1">
    <citation type="submission" date="2016-10" db="EMBL/GenBank/DDBJ databases">
        <authorList>
            <person name="de Groot N.N."/>
        </authorList>
    </citation>
    <scope>NUCLEOTIDE SEQUENCE [LARGE SCALE GENOMIC DNA]</scope>
    <source>
        <strain evidence="4 5">DSM 23399</strain>
    </source>
</reference>
<dbReference type="InterPro" id="IPR032508">
    <property type="entry name" value="FecR_C"/>
</dbReference>
<dbReference type="InterPro" id="IPR006860">
    <property type="entry name" value="FecR"/>
</dbReference>
<evidence type="ECO:0000256" key="1">
    <source>
        <dbReference type="SAM" id="Phobius"/>
    </source>
</evidence>
<keyword evidence="5" id="KW-1185">Reference proteome</keyword>
<dbReference type="Pfam" id="PF16344">
    <property type="entry name" value="FecR_C"/>
    <property type="match status" value="1"/>
</dbReference>
<dbReference type="RefSeq" id="WP_092898827.1">
    <property type="nucleotide sequence ID" value="NZ_FOKK01000011.1"/>
</dbReference>
<dbReference type="Pfam" id="PF04773">
    <property type="entry name" value="FecR"/>
    <property type="match status" value="1"/>
</dbReference>
<sequence>MDFKNRRKEFYEGKLTQSEAKEFLEFLDGKEAEEILSTEIILHWSEIIKEGEMSLDNNELWKKINQKMEGSAAPFLQKEPKVRKISRLTWLRAAVVFFVLGLTSIFFILSRQENDQSYTLELDDIFITNSNQKGEKTKVMLEDGSVVYLNSQSTITYPKNFKSNRSIQLEGEAFFEVVKDPDHPFEVEANGIITTALGTSFNISTFNKNQMVAVTLLTGKVKLNQYGNKEFIELNPGEESMLSVEFLELEKYKVLSEDRVLWTQGILKFDEASLDEMVEILERWYGVTIRVNGQPKALKSSGVFDNQESLRNVLNVMSKTLEFEFVINDQLITLNFN</sequence>
<dbReference type="PIRSF" id="PIRSF018266">
    <property type="entry name" value="FecR"/>
    <property type="match status" value="1"/>
</dbReference>
<dbReference type="GO" id="GO:0016989">
    <property type="term" value="F:sigma factor antagonist activity"/>
    <property type="evidence" value="ECO:0007669"/>
    <property type="project" value="TreeGrafter"/>
</dbReference>
<proteinExistence type="predicted"/>
<dbReference type="PANTHER" id="PTHR30273:SF2">
    <property type="entry name" value="PROTEIN FECR"/>
    <property type="match status" value="1"/>
</dbReference>
<dbReference type="AlphaFoldDB" id="A0A1I1B7N1"/>
<dbReference type="EMBL" id="FOKK01000011">
    <property type="protein sequence ID" value="SFB46395.1"/>
    <property type="molecule type" value="Genomic_DNA"/>
</dbReference>
<name>A0A1I1B7N1_9BACT</name>